<protein>
    <submittedName>
        <fullName evidence="2">Uncharacterized protein</fullName>
    </submittedName>
</protein>
<keyword evidence="1" id="KW-1133">Transmembrane helix</keyword>
<accession>A0AAD6S644</accession>
<proteinExistence type="predicted"/>
<keyword evidence="1" id="KW-0812">Transmembrane</keyword>
<name>A0AAD6S644_9AGAR</name>
<sequence length="165" mass="18776">MTPISESALPIVESAFPLPGTIMNFKFVAAFIVPALAVGILYYASPMRLTDVLVAAISDLEKTYFDALDGRNSMLSASDVQTADMVNSLCLKVSVIRETTLRNSLSRRVALREFLRGRTFALLECIEEVRTLQIQIEILKEAQLREDMCHFTAFFRRRRHYSEYM</sequence>
<comment type="caution">
    <text evidence="2">The sequence shown here is derived from an EMBL/GenBank/DDBJ whole genome shotgun (WGS) entry which is preliminary data.</text>
</comment>
<evidence type="ECO:0000313" key="2">
    <source>
        <dbReference type="EMBL" id="KAJ7019782.1"/>
    </source>
</evidence>
<gene>
    <name evidence="2" type="ORF">C8F04DRAFT_1197356</name>
</gene>
<dbReference type="EMBL" id="JARJCM010000283">
    <property type="protein sequence ID" value="KAJ7019782.1"/>
    <property type="molecule type" value="Genomic_DNA"/>
</dbReference>
<evidence type="ECO:0000256" key="1">
    <source>
        <dbReference type="SAM" id="Phobius"/>
    </source>
</evidence>
<dbReference type="Proteomes" id="UP001218188">
    <property type="component" value="Unassembled WGS sequence"/>
</dbReference>
<dbReference type="AlphaFoldDB" id="A0AAD6S644"/>
<keyword evidence="3" id="KW-1185">Reference proteome</keyword>
<keyword evidence="1" id="KW-0472">Membrane</keyword>
<feature type="transmembrane region" description="Helical" evidence="1">
    <location>
        <begin position="25"/>
        <end position="44"/>
    </location>
</feature>
<organism evidence="2 3">
    <name type="scientific">Mycena alexandri</name>
    <dbReference type="NCBI Taxonomy" id="1745969"/>
    <lineage>
        <taxon>Eukaryota</taxon>
        <taxon>Fungi</taxon>
        <taxon>Dikarya</taxon>
        <taxon>Basidiomycota</taxon>
        <taxon>Agaricomycotina</taxon>
        <taxon>Agaricomycetes</taxon>
        <taxon>Agaricomycetidae</taxon>
        <taxon>Agaricales</taxon>
        <taxon>Marasmiineae</taxon>
        <taxon>Mycenaceae</taxon>
        <taxon>Mycena</taxon>
    </lineage>
</organism>
<evidence type="ECO:0000313" key="3">
    <source>
        <dbReference type="Proteomes" id="UP001218188"/>
    </source>
</evidence>
<reference evidence="2" key="1">
    <citation type="submission" date="2023-03" db="EMBL/GenBank/DDBJ databases">
        <title>Massive genome expansion in bonnet fungi (Mycena s.s.) driven by repeated elements and novel gene families across ecological guilds.</title>
        <authorList>
            <consortium name="Lawrence Berkeley National Laboratory"/>
            <person name="Harder C.B."/>
            <person name="Miyauchi S."/>
            <person name="Viragh M."/>
            <person name="Kuo A."/>
            <person name="Thoen E."/>
            <person name="Andreopoulos B."/>
            <person name="Lu D."/>
            <person name="Skrede I."/>
            <person name="Drula E."/>
            <person name="Henrissat B."/>
            <person name="Morin E."/>
            <person name="Kohler A."/>
            <person name="Barry K."/>
            <person name="LaButti K."/>
            <person name="Morin E."/>
            <person name="Salamov A."/>
            <person name="Lipzen A."/>
            <person name="Mereny Z."/>
            <person name="Hegedus B."/>
            <person name="Baldrian P."/>
            <person name="Stursova M."/>
            <person name="Weitz H."/>
            <person name="Taylor A."/>
            <person name="Grigoriev I.V."/>
            <person name="Nagy L.G."/>
            <person name="Martin F."/>
            <person name="Kauserud H."/>
        </authorList>
    </citation>
    <scope>NUCLEOTIDE SEQUENCE</scope>
    <source>
        <strain evidence="2">CBHHK200</strain>
    </source>
</reference>